<proteinExistence type="predicted"/>
<gene>
    <name evidence="1" type="ORF">LCGC14_3085720</name>
</gene>
<sequence>PNDRICLSVCPYTDVCESWRQQGIQPGMVKQVAAGLDAIGATQRCFWRAGWDSLALGSLPTVPTTAEELREAMAERVAIQQEAS</sequence>
<comment type="caution">
    <text evidence="1">The sequence shown here is derived from an EMBL/GenBank/DDBJ whole genome shotgun (WGS) entry which is preliminary data.</text>
</comment>
<protein>
    <submittedName>
        <fullName evidence="1">Uncharacterized protein</fullName>
    </submittedName>
</protein>
<reference evidence="1" key="1">
    <citation type="journal article" date="2015" name="Nature">
        <title>Complex archaea that bridge the gap between prokaryotes and eukaryotes.</title>
        <authorList>
            <person name="Spang A."/>
            <person name="Saw J.H."/>
            <person name="Jorgensen S.L."/>
            <person name="Zaremba-Niedzwiedzka K."/>
            <person name="Martijn J."/>
            <person name="Lind A.E."/>
            <person name="van Eijk R."/>
            <person name="Schleper C."/>
            <person name="Guy L."/>
            <person name="Ettema T.J."/>
        </authorList>
    </citation>
    <scope>NUCLEOTIDE SEQUENCE</scope>
</reference>
<accession>A0A0F8WBV5</accession>
<evidence type="ECO:0000313" key="1">
    <source>
        <dbReference type="EMBL" id="KKK54342.1"/>
    </source>
</evidence>
<dbReference type="EMBL" id="LAZR01066043">
    <property type="protein sequence ID" value="KKK54342.1"/>
    <property type="molecule type" value="Genomic_DNA"/>
</dbReference>
<organism evidence="1">
    <name type="scientific">marine sediment metagenome</name>
    <dbReference type="NCBI Taxonomy" id="412755"/>
    <lineage>
        <taxon>unclassified sequences</taxon>
        <taxon>metagenomes</taxon>
        <taxon>ecological metagenomes</taxon>
    </lineage>
</organism>
<dbReference type="AlphaFoldDB" id="A0A0F8WBV5"/>
<name>A0A0F8WBV5_9ZZZZ</name>
<feature type="non-terminal residue" evidence="1">
    <location>
        <position position="1"/>
    </location>
</feature>